<dbReference type="PANTHER" id="PTHR10763:SF23">
    <property type="entry name" value="ORIGIN RECOGNITION COMPLEX SUBUNIT 1"/>
    <property type="match status" value="1"/>
</dbReference>
<comment type="function">
    <text evidence="4">Component of the origin recognition complex (ORC) that binds origins of replication. DNA-binding is ATP-dependent, however specific DNA sequences that define origins of replication have not been identified so far. ORC is required to assemble the pre-replication complex necessary to initiate DNA replication.</text>
</comment>
<comment type="caution">
    <text evidence="6">The sequence shown here is derived from an EMBL/GenBank/DDBJ whole genome shotgun (WGS) entry which is preliminary data.</text>
</comment>
<feature type="transmembrane region" description="Helical" evidence="5">
    <location>
        <begin position="22"/>
        <end position="41"/>
    </location>
</feature>
<dbReference type="GO" id="GO:0005524">
    <property type="term" value="F:ATP binding"/>
    <property type="evidence" value="ECO:0007669"/>
    <property type="project" value="UniProtKB-KW"/>
</dbReference>
<evidence type="ECO:0000256" key="4">
    <source>
        <dbReference type="RuleBase" id="RU365058"/>
    </source>
</evidence>
<gene>
    <name evidence="6" type="ORF">Mgra_00009682</name>
</gene>
<dbReference type="GO" id="GO:0005664">
    <property type="term" value="C:nuclear origin of replication recognition complex"/>
    <property type="evidence" value="ECO:0007669"/>
    <property type="project" value="TreeGrafter"/>
</dbReference>
<reference evidence="6" key="1">
    <citation type="journal article" date="2020" name="Ecol. Evol.">
        <title>Genome structure and content of the rice root-knot nematode (Meloidogyne graminicola).</title>
        <authorList>
            <person name="Phan N.T."/>
            <person name="Danchin E.G.J."/>
            <person name="Klopp C."/>
            <person name="Perfus-Barbeoch L."/>
            <person name="Kozlowski D.K."/>
            <person name="Koutsovoulos G.D."/>
            <person name="Lopez-Roques C."/>
            <person name="Bouchez O."/>
            <person name="Zahm M."/>
            <person name="Besnard G."/>
            <person name="Bellafiore S."/>
        </authorList>
    </citation>
    <scope>NUCLEOTIDE SEQUENCE</scope>
    <source>
        <strain evidence="6">VN-18</strain>
    </source>
</reference>
<keyword evidence="4" id="KW-0547">Nucleotide-binding</keyword>
<evidence type="ECO:0000313" key="6">
    <source>
        <dbReference type="EMBL" id="KAF7626908.1"/>
    </source>
</evidence>
<dbReference type="InterPro" id="IPR050311">
    <property type="entry name" value="ORC1/CDC6"/>
</dbReference>
<accession>A0A8S9ZBB6</accession>
<sequence>MFVNDAVLVYTKFHQKIFSRRIKGIATHISYIYIFFFITFIKNFKVPDVILKRETECAAIKKFIKDGIKTNTNMNSRVLCISGVPGTGKTASVLWVVESLKKSLKFSFKNINGLELSDPKELFVQLYRVVMAGITGGRKKITHRFNSY</sequence>
<keyword evidence="5" id="KW-1133">Transmembrane helix</keyword>
<dbReference type="Proteomes" id="UP000605970">
    <property type="component" value="Unassembled WGS sequence"/>
</dbReference>
<dbReference type="PANTHER" id="PTHR10763">
    <property type="entry name" value="CELL DIVISION CONTROL PROTEIN 6-RELATED"/>
    <property type="match status" value="1"/>
</dbReference>
<proteinExistence type="inferred from homology"/>
<organism evidence="6 7">
    <name type="scientific">Meloidogyne graminicola</name>
    <dbReference type="NCBI Taxonomy" id="189291"/>
    <lineage>
        <taxon>Eukaryota</taxon>
        <taxon>Metazoa</taxon>
        <taxon>Ecdysozoa</taxon>
        <taxon>Nematoda</taxon>
        <taxon>Chromadorea</taxon>
        <taxon>Rhabditida</taxon>
        <taxon>Tylenchina</taxon>
        <taxon>Tylenchomorpha</taxon>
        <taxon>Tylenchoidea</taxon>
        <taxon>Meloidogynidae</taxon>
        <taxon>Meloidogyninae</taxon>
        <taxon>Meloidogyne</taxon>
    </lineage>
</organism>
<comment type="subunit">
    <text evidence="4">ORC is composed of six subunits.</text>
</comment>
<comment type="subcellular location">
    <subcellularLocation>
        <location evidence="1 4">Nucleus</location>
    </subcellularLocation>
</comment>
<dbReference type="OrthoDB" id="1926878at2759"/>
<name>A0A8S9ZBB6_9BILA</name>
<protein>
    <recommendedName>
        <fullName evidence="4">Origin recognition complex subunit 1</fullName>
    </recommendedName>
</protein>
<dbReference type="InterPro" id="IPR027417">
    <property type="entry name" value="P-loop_NTPase"/>
</dbReference>
<keyword evidence="4" id="KW-0067">ATP-binding</keyword>
<evidence type="ECO:0000256" key="1">
    <source>
        <dbReference type="ARBA" id="ARBA00004123"/>
    </source>
</evidence>
<keyword evidence="2 4" id="KW-0238">DNA-binding</keyword>
<evidence type="ECO:0000256" key="3">
    <source>
        <dbReference type="ARBA" id="ARBA00023242"/>
    </source>
</evidence>
<keyword evidence="5" id="KW-0812">Transmembrane</keyword>
<comment type="similarity">
    <text evidence="4">Belongs to the ORC1 family.</text>
</comment>
<dbReference type="GO" id="GO:0033314">
    <property type="term" value="P:mitotic DNA replication checkpoint signaling"/>
    <property type="evidence" value="ECO:0007669"/>
    <property type="project" value="TreeGrafter"/>
</dbReference>
<evidence type="ECO:0000256" key="2">
    <source>
        <dbReference type="ARBA" id="ARBA00023125"/>
    </source>
</evidence>
<evidence type="ECO:0000256" key="5">
    <source>
        <dbReference type="SAM" id="Phobius"/>
    </source>
</evidence>
<dbReference type="EMBL" id="JABEBT010000174">
    <property type="protein sequence ID" value="KAF7626908.1"/>
    <property type="molecule type" value="Genomic_DNA"/>
</dbReference>
<keyword evidence="4" id="KW-0235">DNA replication</keyword>
<evidence type="ECO:0000313" key="7">
    <source>
        <dbReference type="Proteomes" id="UP000605970"/>
    </source>
</evidence>
<keyword evidence="5" id="KW-0472">Membrane</keyword>
<keyword evidence="3 4" id="KW-0539">Nucleus</keyword>
<dbReference type="SUPFAM" id="SSF52540">
    <property type="entry name" value="P-loop containing nucleoside triphosphate hydrolases"/>
    <property type="match status" value="1"/>
</dbReference>
<dbReference type="GO" id="GO:0006270">
    <property type="term" value="P:DNA replication initiation"/>
    <property type="evidence" value="ECO:0007669"/>
    <property type="project" value="TreeGrafter"/>
</dbReference>
<keyword evidence="7" id="KW-1185">Reference proteome</keyword>
<dbReference type="Gene3D" id="3.40.50.300">
    <property type="entry name" value="P-loop containing nucleotide triphosphate hydrolases"/>
    <property type="match status" value="1"/>
</dbReference>
<dbReference type="AlphaFoldDB" id="A0A8S9ZBB6"/>
<dbReference type="GO" id="GO:0003688">
    <property type="term" value="F:DNA replication origin binding"/>
    <property type="evidence" value="ECO:0007669"/>
    <property type="project" value="TreeGrafter"/>
</dbReference>